<sequence>MRHSKALLLLVGVLYSSSTTFASVSTSVNQQSLNQQGLNVSSSYQQKSSQQAAEWGLTTEEWNRYTALMAGERGVWSPNLDPLTTLGIEAKTEAEKIKYARMLAERFRARVLKEIEFDKIYRQEYEKMFPEETAFAVEPHISQSAGRVIYFTRLDSCDSCKTDLGKILNHVNSQTPIDIFIVGDNVSDESIRKWAKENRIDASKVQRKLITLNHDNGYWFKYSFGKMPAAYQVKGDGQWQALTY</sequence>
<dbReference type="AlphaFoldDB" id="A0A380U4Z6"/>
<feature type="signal peptide" evidence="1">
    <location>
        <begin position="1"/>
        <end position="22"/>
    </location>
</feature>
<protein>
    <submittedName>
        <fullName evidence="2">Integrating conjugative element protein, PFL_4693 family</fullName>
    </submittedName>
</protein>
<dbReference type="Proteomes" id="UP000254649">
    <property type="component" value="Unassembled WGS sequence"/>
</dbReference>
<keyword evidence="1" id="KW-0732">Signal</keyword>
<name>A0A380U4Z6_9PAST</name>
<evidence type="ECO:0000313" key="2">
    <source>
        <dbReference type="EMBL" id="SUT95410.1"/>
    </source>
</evidence>
<keyword evidence="3" id="KW-1185">Reference proteome</keyword>
<dbReference type="OrthoDB" id="8442378at2"/>
<evidence type="ECO:0000256" key="1">
    <source>
        <dbReference type="SAM" id="SignalP"/>
    </source>
</evidence>
<dbReference type="InterPro" id="IPR022293">
    <property type="entry name" value="Integrating-conj_element"/>
</dbReference>
<proteinExistence type="predicted"/>
<reference evidence="2 3" key="1">
    <citation type="submission" date="2018-06" db="EMBL/GenBank/DDBJ databases">
        <authorList>
            <consortium name="Pathogen Informatics"/>
            <person name="Doyle S."/>
        </authorList>
    </citation>
    <scope>NUCLEOTIDE SEQUENCE [LARGE SCALE GENOMIC DNA]</scope>
    <source>
        <strain evidence="2 3">NCTC10801</strain>
    </source>
</reference>
<accession>A0A380U4Z6</accession>
<evidence type="ECO:0000313" key="3">
    <source>
        <dbReference type="Proteomes" id="UP000254649"/>
    </source>
</evidence>
<organism evidence="2 3">
    <name type="scientific">[Actinobacillus] rossii</name>
    <dbReference type="NCBI Taxonomy" id="123820"/>
    <lineage>
        <taxon>Bacteria</taxon>
        <taxon>Pseudomonadati</taxon>
        <taxon>Pseudomonadota</taxon>
        <taxon>Gammaproteobacteria</taxon>
        <taxon>Pasteurellales</taxon>
        <taxon>Pasteurellaceae</taxon>
    </lineage>
</organism>
<dbReference type="NCBIfam" id="TIGR03759">
    <property type="entry name" value="conj_TIGR03759"/>
    <property type="match status" value="1"/>
</dbReference>
<feature type="chain" id="PRO_5016921734" evidence="1">
    <location>
        <begin position="23"/>
        <end position="244"/>
    </location>
</feature>
<gene>
    <name evidence="2" type="ORF">NCTC10801_02462</name>
</gene>
<dbReference type="EMBL" id="UFRQ01000003">
    <property type="protein sequence ID" value="SUT95410.1"/>
    <property type="molecule type" value="Genomic_DNA"/>
</dbReference>